<proteinExistence type="predicted"/>
<evidence type="ECO:0000256" key="1">
    <source>
        <dbReference type="SAM" id="Phobius"/>
    </source>
</evidence>
<keyword evidence="1" id="KW-1133">Transmembrane helix</keyword>
<keyword evidence="1" id="KW-0812">Transmembrane</keyword>
<protein>
    <submittedName>
        <fullName evidence="2">Membrane protein, putative</fullName>
    </submittedName>
</protein>
<dbReference type="PANTHER" id="PTHR37305:SF1">
    <property type="entry name" value="MEMBRANE PROTEIN"/>
    <property type="match status" value="1"/>
</dbReference>
<dbReference type="GO" id="GO:0140359">
    <property type="term" value="F:ABC-type transporter activity"/>
    <property type="evidence" value="ECO:0007669"/>
    <property type="project" value="InterPro"/>
</dbReference>
<keyword evidence="3" id="KW-1185">Reference proteome</keyword>
<dbReference type="Proteomes" id="UP000298653">
    <property type="component" value="Chromosome"/>
</dbReference>
<feature type="transmembrane region" description="Helical" evidence="1">
    <location>
        <begin position="113"/>
        <end position="139"/>
    </location>
</feature>
<feature type="transmembrane region" description="Helical" evidence="1">
    <location>
        <begin position="227"/>
        <end position="249"/>
    </location>
</feature>
<dbReference type="GO" id="GO:0005886">
    <property type="term" value="C:plasma membrane"/>
    <property type="evidence" value="ECO:0007669"/>
    <property type="project" value="UniProtKB-SubCell"/>
</dbReference>
<reference evidence="2 3" key="1">
    <citation type="submission" date="2019-05" db="EMBL/GenBank/DDBJ databases">
        <title>Complete genome sequencing of Anaerostipes rhamnosivorans.</title>
        <authorList>
            <person name="Bui T.P.N."/>
            <person name="de Vos W.M."/>
        </authorList>
    </citation>
    <scope>NUCLEOTIDE SEQUENCE [LARGE SCALE GENOMIC DNA]</scope>
    <source>
        <strain evidence="2 3">1y2</strain>
    </source>
</reference>
<accession>A0A4P8IDK4</accession>
<keyword evidence="1" id="KW-0472">Membrane</keyword>
<evidence type="ECO:0000313" key="3">
    <source>
        <dbReference type="Proteomes" id="UP000298653"/>
    </source>
</evidence>
<feature type="transmembrane region" description="Helical" evidence="1">
    <location>
        <begin position="151"/>
        <end position="171"/>
    </location>
</feature>
<sequence>MRAYWAFTKKELMESAATYRLLILVCIFLLFGVMNPLIAKMTPQLVKEFMPAGMQMVLPEPSAVDSWMQFFKNVGQIGLAVLAILFSGMIAGEIQKGTLVLMVTKGLSRTTVLCSKFTVSVLLWTVSYVFCVGITYGYTVYFWNADEIKNLMPALLGVWLFGVLLLASDLLGSVLSKSSYTSLLFTGGLVAVMFLVNIVPKVQKYNPIRLVSEPSGLISGSLKLSGFYTAFAVTGGMILMFLLLSVLVFRKKQL</sequence>
<feature type="transmembrane region" description="Helical" evidence="1">
    <location>
        <begin position="183"/>
        <end position="200"/>
    </location>
</feature>
<dbReference type="OrthoDB" id="4187110at2"/>
<dbReference type="KEGG" id="arf:AR1Y2_2458"/>
<dbReference type="AlphaFoldDB" id="A0A4P8IDK4"/>
<name>A0A4P8IDK4_9FIRM</name>
<dbReference type="EMBL" id="CP040058">
    <property type="protein sequence ID" value="QCP35912.1"/>
    <property type="molecule type" value="Genomic_DNA"/>
</dbReference>
<organism evidence="2 3">
    <name type="scientific">Anaerostipes rhamnosivorans</name>
    <dbReference type="NCBI Taxonomy" id="1229621"/>
    <lineage>
        <taxon>Bacteria</taxon>
        <taxon>Bacillati</taxon>
        <taxon>Bacillota</taxon>
        <taxon>Clostridia</taxon>
        <taxon>Lachnospirales</taxon>
        <taxon>Lachnospiraceae</taxon>
        <taxon>Anaerostipes</taxon>
    </lineage>
</organism>
<dbReference type="Pfam" id="PF12679">
    <property type="entry name" value="ABC2_membrane_2"/>
    <property type="match status" value="1"/>
</dbReference>
<evidence type="ECO:0000313" key="2">
    <source>
        <dbReference type="EMBL" id="QCP35912.1"/>
    </source>
</evidence>
<dbReference type="PANTHER" id="PTHR37305">
    <property type="entry name" value="INTEGRAL MEMBRANE PROTEIN-RELATED"/>
    <property type="match status" value="1"/>
</dbReference>
<gene>
    <name evidence="2" type="ORF">AR1Y2_2458</name>
</gene>
<feature type="transmembrane region" description="Helical" evidence="1">
    <location>
        <begin position="74"/>
        <end position="92"/>
    </location>
</feature>
<dbReference type="RefSeq" id="WP_137329211.1">
    <property type="nucleotide sequence ID" value="NZ_CP040058.1"/>
</dbReference>
<feature type="transmembrane region" description="Helical" evidence="1">
    <location>
        <begin position="21"/>
        <end position="39"/>
    </location>
</feature>